<gene>
    <name evidence="2" type="ORF">A6302_03433</name>
</gene>
<reference evidence="2 3" key="1">
    <citation type="submission" date="2016-07" db="EMBL/GenBank/DDBJ databases">
        <title>Draft Genome Sequence of Methylobrevis pamukkalensis PK2.</title>
        <authorList>
            <person name="Vasilenko O.V."/>
            <person name="Doronina N.V."/>
            <person name="Shmareva M.N."/>
            <person name="Tarlachkov S.V."/>
            <person name="Mustakhimov I."/>
            <person name="Trotsenko Y.A."/>
        </authorList>
    </citation>
    <scope>NUCLEOTIDE SEQUENCE [LARGE SCALE GENOMIC DNA]</scope>
    <source>
        <strain evidence="2 3">PK2</strain>
    </source>
</reference>
<evidence type="ECO:0000313" key="2">
    <source>
        <dbReference type="EMBL" id="ODN69275.1"/>
    </source>
</evidence>
<keyword evidence="3" id="KW-1185">Reference proteome</keyword>
<evidence type="ECO:0000256" key="1">
    <source>
        <dbReference type="SAM" id="MobiDB-lite"/>
    </source>
</evidence>
<dbReference type="Proteomes" id="UP000094622">
    <property type="component" value="Unassembled WGS sequence"/>
</dbReference>
<comment type="caution">
    <text evidence="2">The sequence shown here is derived from an EMBL/GenBank/DDBJ whole genome shotgun (WGS) entry which is preliminary data.</text>
</comment>
<organism evidence="2 3">
    <name type="scientific">Methylobrevis pamukkalensis</name>
    <dbReference type="NCBI Taxonomy" id="1439726"/>
    <lineage>
        <taxon>Bacteria</taxon>
        <taxon>Pseudomonadati</taxon>
        <taxon>Pseudomonadota</taxon>
        <taxon>Alphaproteobacteria</taxon>
        <taxon>Hyphomicrobiales</taxon>
        <taxon>Pleomorphomonadaceae</taxon>
        <taxon>Methylobrevis</taxon>
    </lineage>
</organism>
<dbReference type="OrthoDB" id="8320983at2"/>
<protein>
    <recommendedName>
        <fullName evidence="4">Chemotaxis methyl-accepting receptor HlyB-like 4HB MCP domain-containing protein</fullName>
    </recommendedName>
</protein>
<name>A0A1E3GZC4_9HYPH</name>
<feature type="region of interest" description="Disordered" evidence="1">
    <location>
        <begin position="139"/>
        <end position="199"/>
    </location>
</feature>
<evidence type="ECO:0000313" key="3">
    <source>
        <dbReference type="Proteomes" id="UP000094622"/>
    </source>
</evidence>
<dbReference type="EMBL" id="MCRJ01000100">
    <property type="protein sequence ID" value="ODN69275.1"/>
    <property type="molecule type" value="Genomic_DNA"/>
</dbReference>
<feature type="compositionally biased region" description="Pro residues" evidence="1">
    <location>
        <begin position="178"/>
        <end position="189"/>
    </location>
</feature>
<proteinExistence type="predicted"/>
<dbReference type="AlphaFoldDB" id="A0A1E3GZC4"/>
<accession>A0A1E3GZC4</accession>
<evidence type="ECO:0008006" key="4">
    <source>
        <dbReference type="Google" id="ProtNLM"/>
    </source>
</evidence>
<dbReference type="RefSeq" id="WP_141703819.1">
    <property type="nucleotide sequence ID" value="NZ_MCRJ01000100.1"/>
</dbReference>
<sequence length="199" mass="20914">MGLSISGKVGFVFGAILLLSAGTGYVGYHETTKVGDYGLEVGTGLAPLAEAAKEIELTATRAHLIFEEIASGDANESIDEVWGLLDETMFFANAILDGGTRDGVTYLPTASPDVRAKMLDTRAKIETFIRVARERHATLNSGDVAPAARRTKPSTAPSKPSSTPPERPASCCTARSMPAPPRSAPPSPRPDICSRPAAC</sequence>